<dbReference type="Proteomes" id="UP000825890">
    <property type="component" value="Unassembled WGS sequence"/>
</dbReference>
<dbReference type="RefSeq" id="XP_044664035.1">
    <property type="nucleotide sequence ID" value="XM_044808100.1"/>
</dbReference>
<accession>A0A9P3FM91</accession>
<evidence type="ECO:0000313" key="1">
    <source>
        <dbReference type="EMBL" id="GIZ49548.1"/>
    </source>
</evidence>
<dbReference type="GeneID" id="68298153"/>
<evidence type="ECO:0000313" key="2">
    <source>
        <dbReference type="Proteomes" id="UP000825890"/>
    </source>
</evidence>
<proteinExistence type="predicted"/>
<protein>
    <submittedName>
        <fullName evidence="1">Uncharacterized protein</fullName>
    </submittedName>
</protein>
<dbReference type="EMBL" id="BOLY01000009">
    <property type="protein sequence ID" value="GIZ49548.1"/>
    <property type="molecule type" value="Genomic_DNA"/>
</dbReference>
<sequence>MSAELIDEIGNVTIADKIDYHNLRDGASFGMFDGSYFDRNDKQSWSSAYLRLGRTRTVAKGKLAGQRATAPDQLRLLAAVPFKHALRNTFMKMSMQKMLYVSAPINFNPQGGKYHRLSFLLDCVEPTVPSLITRLCISIYSFEYANLRGLAPFMQLFADPKYLYRGKDMPPDTSTCCMEDNELDSLETGFVQRGANQSNRTAALN</sequence>
<reference evidence="1 2" key="1">
    <citation type="submission" date="2021-01" db="EMBL/GenBank/DDBJ databases">
        <title>Cercospora kikuchii MAFF 305040 whole genome shotgun sequence.</title>
        <authorList>
            <person name="Kashiwa T."/>
            <person name="Suzuki T."/>
        </authorList>
    </citation>
    <scope>NUCLEOTIDE SEQUENCE [LARGE SCALE GENOMIC DNA]</scope>
    <source>
        <strain evidence="1 2">MAFF 305040</strain>
    </source>
</reference>
<name>A0A9P3FM91_9PEZI</name>
<organism evidence="1 2">
    <name type="scientific">Cercospora kikuchii</name>
    <dbReference type="NCBI Taxonomy" id="84275"/>
    <lineage>
        <taxon>Eukaryota</taxon>
        <taxon>Fungi</taxon>
        <taxon>Dikarya</taxon>
        <taxon>Ascomycota</taxon>
        <taxon>Pezizomycotina</taxon>
        <taxon>Dothideomycetes</taxon>
        <taxon>Dothideomycetidae</taxon>
        <taxon>Mycosphaerellales</taxon>
        <taxon>Mycosphaerellaceae</taxon>
        <taxon>Cercospora</taxon>
    </lineage>
</organism>
<keyword evidence="2" id="KW-1185">Reference proteome</keyword>
<comment type="caution">
    <text evidence="1">The sequence shown here is derived from an EMBL/GenBank/DDBJ whole genome shotgun (WGS) entry which is preliminary data.</text>
</comment>
<dbReference type="AlphaFoldDB" id="A0A9P3FM91"/>
<gene>
    <name evidence="1" type="ORF">CKM354_001257800</name>
</gene>